<evidence type="ECO:0000313" key="2">
    <source>
        <dbReference type="RefSeq" id="XP_011012767.1"/>
    </source>
</evidence>
<organism evidence="1 2">
    <name type="scientific">Populus euphratica</name>
    <name type="common">Euphrates poplar</name>
    <dbReference type="NCBI Taxonomy" id="75702"/>
    <lineage>
        <taxon>Eukaryota</taxon>
        <taxon>Viridiplantae</taxon>
        <taxon>Streptophyta</taxon>
        <taxon>Embryophyta</taxon>
        <taxon>Tracheophyta</taxon>
        <taxon>Spermatophyta</taxon>
        <taxon>Magnoliopsida</taxon>
        <taxon>eudicotyledons</taxon>
        <taxon>Gunneridae</taxon>
        <taxon>Pentapetalae</taxon>
        <taxon>rosids</taxon>
        <taxon>fabids</taxon>
        <taxon>Malpighiales</taxon>
        <taxon>Salicaceae</taxon>
        <taxon>Saliceae</taxon>
        <taxon>Populus</taxon>
    </lineage>
</organism>
<accession>A0AAJ6XBH5</accession>
<dbReference type="AlphaFoldDB" id="A0AAJ6XBH5"/>
<proteinExistence type="predicted"/>
<reference evidence="2" key="1">
    <citation type="submission" date="2025-08" db="UniProtKB">
        <authorList>
            <consortium name="RefSeq"/>
        </authorList>
    </citation>
    <scope>IDENTIFICATION</scope>
</reference>
<sequence length="279" mass="31985">MDDRSWMYRRLMDGRLRLEYITSVRRFINFAFSIDKNISGGKIRCVCKHLLTKGFIPCYENWTVHGEPYVTEPILAGPSSIGMSHVMNDVYLENPYRNLVIDAMGVGDAFYNDNVSSPMVAGEIPNPEATKFFNLLKAAEEPLWDGCTKQSKLSACVQLLNMKSTFNLTQNAFNNFIDFTKSCMPNDENLVSNFYDAKKFMRPLGLGYEKFDVCPTYCMLYYGADAMKTNCDFCGSSRYKPRNPTSKGSNKAEKQLRYFPLTPRLQRLFMSPYHAKDMT</sequence>
<dbReference type="RefSeq" id="XP_011012767.1">
    <property type="nucleotide sequence ID" value="XM_011014465.1"/>
</dbReference>
<dbReference type="GeneID" id="105116949"/>
<dbReference type="PANTHER" id="PTHR10775">
    <property type="entry name" value="OS08G0208400 PROTEIN"/>
    <property type="match status" value="1"/>
</dbReference>
<dbReference type="PANTHER" id="PTHR10775:SF158">
    <property type="entry name" value="TNP2-LIKE TRANSPOSON PROTEIN"/>
    <property type="match status" value="1"/>
</dbReference>
<gene>
    <name evidence="2" type="primary">LOC105116949</name>
</gene>
<protein>
    <submittedName>
        <fullName evidence="2">Uncharacterized protein LOC105116949</fullName>
    </submittedName>
</protein>
<evidence type="ECO:0000313" key="1">
    <source>
        <dbReference type="Proteomes" id="UP000694918"/>
    </source>
</evidence>
<keyword evidence="1" id="KW-1185">Reference proteome</keyword>
<dbReference type="KEGG" id="peu:105116949"/>
<name>A0AAJ6XBH5_POPEU</name>
<dbReference type="Proteomes" id="UP000694918">
    <property type="component" value="Unplaced"/>
</dbReference>